<accession>A0AAW0YD99</accession>
<name>A0AAW0YD99_CHEQU</name>
<dbReference type="Proteomes" id="UP001445076">
    <property type="component" value="Unassembled WGS sequence"/>
</dbReference>
<dbReference type="AlphaFoldDB" id="A0AAW0YD99"/>
<evidence type="ECO:0000313" key="1">
    <source>
        <dbReference type="EMBL" id="KAK8754517.1"/>
    </source>
</evidence>
<feature type="non-terminal residue" evidence="1">
    <location>
        <position position="1"/>
    </location>
</feature>
<dbReference type="EMBL" id="JARKIK010000001">
    <property type="protein sequence ID" value="KAK8754517.1"/>
    <property type="molecule type" value="Genomic_DNA"/>
</dbReference>
<comment type="caution">
    <text evidence="1">The sequence shown here is derived from an EMBL/GenBank/DDBJ whole genome shotgun (WGS) entry which is preliminary data.</text>
</comment>
<proteinExistence type="predicted"/>
<organism evidence="1 2">
    <name type="scientific">Cherax quadricarinatus</name>
    <name type="common">Australian red claw crayfish</name>
    <dbReference type="NCBI Taxonomy" id="27406"/>
    <lineage>
        <taxon>Eukaryota</taxon>
        <taxon>Metazoa</taxon>
        <taxon>Ecdysozoa</taxon>
        <taxon>Arthropoda</taxon>
        <taxon>Crustacea</taxon>
        <taxon>Multicrustacea</taxon>
        <taxon>Malacostraca</taxon>
        <taxon>Eumalacostraca</taxon>
        <taxon>Eucarida</taxon>
        <taxon>Decapoda</taxon>
        <taxon>Pleocyemata</taxon>
        <taxon>Astacidea</taxon>
        <taxon>Parastacoidea</taxon>
        <taxon>Parastacidae</taxon>
        <taxon>Cherax</taxon>
    </lineage>
</organism>
<reference evidence="1 2" key="1">
    <citation type="journal article" date="2024" name="BMC Genomics">
        <title>Genome assembly of redclaw crayfish (Cherax quadricarinatus) provides insights into its immune adaptation and hypoxia tolerance.</title>
        <authorList>
            <person name="Liu Z."/>
            <person name="Zheng J."/>
            <person name="Li H."/>
            <person name="Fang K."/>
            <person name="Wang S."/>
            <person name="He J."/>
            <person name="Zhou D."/>
            <person name="Weng S."/>
            <person name="Chi M."/>
            <person name="Gu Z."/>
            <person name="He J."/>
            <person name="Li F."/>
            <person name="Wang M."/>
        </authorList>
    </citation>
    <scope>NUCLEOTIDE SEQUENCE [LARGE SCALE GENOMIC DNA]</scope>
    <source>
        <strain evidence="1">ZL_2023a</strain>
    </source>
</reference>
<protein>
    <submittedName>
        <fullName evidence="1">Uncharacterized protein</fullName>
    </submittedName>
</protein>
<gene>
    <name evidence="1" type="ORF">OTU49_016555</name>
</gene>
<evidence type="ECO:0000313" key="2">
    <source>
        <dbReference type="Proteomes" id="UP001445076"/>
    </source>
</evidence>
<keyword evidence="2" id="KW-1185">Reference proteome</keyword>
<sequence length="100" mass="11572">ASAAAYQDPPSLLYKRKWYDAPPQTDPSLEKKRKQAVKAFLQRQKKEQFEQQLQLQLVTLPDQISALQSDIHKRRQVIAELEAHLQLLKEHGMNSGPYYG</sequence>